<keyword evidence="3" id="KW-1185">Reference proteome</keyword>
<name>A0A4V3XJF2_9APHY</name>
<accession>A0A4V3XJF2</accession>
<sequence>MANPAPTSSDRNQPEEPASSETSESPELAGLVASFVLTEFGSPDGKKRKADSDMTTGVDFGDFGRVYCRLGEPGFYNIYDVVEHGLRMEAEDDDREDEDFDESEDLMPLGLTEEEQLIHGGWLLLKRRIPGFKKAMLKAVALRSFRRKICGQIQTGVQDQRSDDTGSLKYDILRYLSSDPSISCPIPHDSKLKSLRGWTDPLTSTLLTPLELEANKDTWDAITTGHIRVTADQWPRFCYPEGRQYMPDNEEEGLFKGFLLVRVAKHILTGPHTALKGPGGGGKGCNARRIGMTGMTPQVLAYVAIQTRFNICDVQDWDRMDRDFDLSKFWWNIVSFFEDGEGTEILEFYNRELFGGAHSLQGMQPGAAGGPTVSAKDRMRAERAAKRARIEQSPGPSS</sequence>
<feature type="region of interest" description="Disordered" evidence="1">
    <location>
        <begin position="1"/>
        <end position="28"/>
    </location>
</feature>
<gene>
    <name evidence="2" type="ORF">EUX98_g1393</name>
</gene>
<dbReference type="OrthoDB" id="3259047at2759"/>
<dbReference type="EMBL" id="SGPM01000015">
    <property type="protein sequence ID" value="THH32813.1"/>
    <property type="molecule type" value="Genomic_DNA"/>
</dbReference>
<dbReference type="Proteomes" id="UP000308730">
    <property type="component" value="Unassembled WGS sequence"/>
</dbReference>
<dbReference type="AlphaFoldDB" id="A0A4V3XJF2"/>
<evidence type="ECO:0000313" key="3">
    <source>
        <dbReference type="Proteomes" id="UP000308730"/>
    </source>
</evidence>
<reference evidence="2 3" key="1">
    <citation type="submission" date="2019-02" db="EMBL/GenBank/DDBJ databases">
        <title>Genome sequencing of the rare red list fungi Antrodiella citrinella (Flaviporus citrinellus).</title>
        <authorList>
            <person name="Buettner E."/>
            <person name="Kellner H."/>
        </authorList>
    </citation>
    <scope>NUCLEOTIDE SEQUENCE [LARGE SCALE GENOMIC DNA]</scope>
    <source>
        <strain evidence="2 3">DSM 108506</strain>
    </source>
</reference>
<comment type="caution">
    <text evidence="2">The sequence shown here is derived from an EMBL/GenBank/DDBJ whole genome shotgun (WGS) entry which is preliminary data.</text>
</comment>
<organism evidence="2 3">
    <name type="scientific">Antrodiella citrinella</name>
    <dbReference type="NCBI Taxonomy" id="2447956"/>
    <lineage>
        <taxon>Eukaryota</taxon>
        <taxon>Fungi</taxon>
        <taxon>Dikarya</taxon>
        <taxon>Basidiomycota</taxon>
        <taxon>Agaricomycotina</taxon>
        <taxon>Agaricomycetes</taxon>
        <taxon>Polyporales</taxon>
        <taxon>Steccherinaceae</taxon>
        <taxon>Antrodiella</taxon>
    </lineage>
</organism>
<feature type="compositionally biased region" description="Polar residues" evidence="1">
    <location>
        <begin position="1"/>
        <end position="11"/>
    </location>
</feature>
<protein>
    <submittedName>
        <fullName evidence="2">Uncharacterized protein</fullName>
    </submittedName>
</protein>
<dbReference type="Pfam" id="PF20414">
    <property type="entry name" value="DUF6698"/>
    <property type="match status" value="1"/>
</dbReference>
<feature type="compositionally biased region" description="Basic and acidic residues" evidence="1">
    <location>
        <begin position="375"/>
        <end position="390"/>
    </location>
</feature>
<feature type="region of interest" description="Disordered" evidence="1">
    <location>
        <begin position="363"/>
        <end position="398"/>
    </location>
</feature>
<dbReference type="InterPro" id="IPR046521">
    <property type="entry name" value="DUF6698"/>
</dbReference>
<feature type="compositionally biased region" description="Low complexity" evidence="1">
    <location>
        <begin position="15"/>
        <end position="27"/>
    </location>
</feature>
<evidence type="ECO:0000256" key="1">
    <source>
        <dbReference type="SAM" id="MobiDB-lite"/>
    </source>
</evidence>
<evidence type="ECO:0000313" key="2">
    <source>
        <dbReference type="EMBL" id="THH32813.1"/>
    </source>
</evidence>
<proteinExistence type="predicted"/>